<dbReference type="PATRIC" id="fig|1123269.5.peg.4215"/>
<sequence>MTDPNAMPQPQTKPGTASAEDGFVILDGPNGVAVTMTSDAAAQTGHSLITAAEAARRQLDERPVASSN</sequence>
<name>W0AI22_9SPHN</name>
<accession>W0AI22</accession>
<dbReference type="EMBL" id="CP006644">
    <property type="protein sequence ID" value="AHE55943.1"/>
    <property type="molecule type" value="Genomic_DNA"/>
</dbReference>
<proteinExistence type="predicted"/>
<organism evidence="2 3">
    <name type="scientific">Sphingomonas sanxanigenens DSM 19645 = NX02</name>
    <dbReference type="NCBI Taxonomy" id="1123269"/>
    <lineage>
        <taxon>Bacteria</taxon>
        <taxon>Pseudomonadati</taxon>
        <taxon>Pseudomonadota</taxon>
        <taxon>Alphaproteobacteria</taxon>
        <taxon>Sphingomonadales</taxon>
        <taxon>Sphingomonadaceae</taxon>
        <taxon>Sphingomonas</taxon>
    </lineage>
</organism>
<reference evidence="2 3" key="1">
    <citation type="submission" date="2013-07" db="EMBL/GenBank/DDBJ databases">
        <title>Completed genome of Sphingomonas sanxanigenens NX02.</title>
        <authorList>
            <person name="Ma T."/>
            <person name="Huang H."/>
            <person name="Wu M."/>
            <person name="Li X."/>
            <person name="Li G."/>
        </authorList>
    </citation>
    <scope>NUCLEOTIDE SEQUENCE [LARGE SCALE GENOMIC DNA]</scope>
    <source>
        <strain evidence="2 3">NX02</strain>
    </source>
</reference>
<dbReference type="AlphaFoldDB" id="W0AI22"/>
<protein>
    <submittedName>
        <fullName evidence="2">Uncharacterized protein</fullName>
    </submittedName>
</protein>
<dbReference type="Proteomes" id="UP000018851">
    <property type="component" value="Chromosome"/>
</dbReference>
<keyword evidence="3" id="KW-1185">Reference proteome</keyword>
<feature type="region of interest" description="Disordered" evidence="1">
    <location>
        <begin position="1"/>
        <end position="22"/>
    </location>
</feature>
<dbReference type="HOGENOM" id="CLU_2791800_0_0_5"/>
<gene>
    <name evidence="2" type="ORF">NX02_21560</name>
</gene>
<evidence type="ECO:0000313" key="2">
    <source>
        <dbReference type="EMBL" id="AHE55943.1"/>
    </source>
</evidence>
<dbReference type="RefSeq" id="WP_084717993.1">
    <property type="nucleotide sequence ID" value="NZ_CP006644.1"/>
</dbReference>
<dbReference type="KEGG" id="ssan:NX02_21560"/>
<dbReference type="OrthoDB" id="7452167at2"/>
<evidence type="ECO:0000313" key="3">
    <source>
        <dbReference type="Proteomes" id="UP000018851"/>
    </source>
</evidence>
<evidence type="ECO:0000256" key="1">
    <source>
        <dbReference type="SAM" id="MobiDB-lite"/>
    </source>
</evidence>